<keyword evidence="2" id="KW-1185">Reference proteome</keyword>
<accession>A0AAV6YC74</accession>
<sequence>AEALEEDCGVKASATMKRRRKLLMLNDSDLFESDSNSMDAALSAARPEQESAPCCSTSSGGRRALSPAEQQASLLVCQCLDSMAEFADHISGLDCFTCDPTDPAYSCSPTWTQSRLKHGLCDALRTESRDVWSVQSCGEIRGFIEALSFHKCSSRLSKALDSSLELCRRLGVDPSEELTLRVPAVREQVYYGQPAATAIVSETRISLVRDVLSHPTFISLGNRDVNVTEYLPALRSICRIQKTKEDGKTKRR</sequence>
<name>A0AAV6YC74_ENGPU</name>
<reference evidence="1" key="1">
    <citation type="thesis" date="2020" institute="ProQuest LLC" country="789 East Eisenhower Parkway, Ann Arbor, MI, USA">
        <title>Comparative Genomics and Chromosome Evolution.</title>
        <authorList>
            <person name="Mudd A.B."/>
        </authorList>
    </citation>
    <scope>NUCLEOTIDE SEQUENCE</scope>
    <source>
        <strain evidence="1">237g6f4</strain>
        <tissue evidence="1">Blood</tissue>
    </source>
</reference>
<dbReference type="AlphaFoldDB" id="A0AAV6YC74"/>
<dbReference type="Proteomes" id="UP000824782">
    <property type="component" value="Unassembled WGS sequence"/>
</dbReference>
<proteinExistence type="predicted"/>
<comment type="caution">
    <text evidence="1">The sequence shown here is derived from an EMBL/GenBank/DDBJ whole genome shotgun (WGS) entry which is preliminary data.</text>
</comment>
<evidence type="ECO:0000313" key="2">
    <source>
        <dbReference type="Proteomes" id="UP000824782"/>
    </source>
</evidence>
<dbReference type="EMBL" id="WNYA01107376">
    <property type="protein sequence ID" value="KAG8534431.1"/>
    <property type="molecule type" value="Genomic_DNA"/>
</dbReference>
<protein>
    <submittedName>
        <fullName evidence="1">Uncharacterized protein</fullName>
    </submittedName>
</protein>
<evidence type="ECO:0000313" key="1">
    <source>
        <dbReference type="EMBL" id="KAG8534431.1"/>
    </source>
</evidence>
<organism evidence="1 2">
    <name type="scientific">Engystomops pustulosus</name>
    <name type="common">Tungara frog</name>
    <name type="synonym">Physalaemus pustulosus</name>
    <dbReference type="NCBI Taxonomy" id="76066"/>
    <lineage>
        <taxon>Eukaryota</taxon>
        <taxon>Metazoa</taxon>
        <taxon>Chordata</taxon>
        <taxon>Craniata</taxon>
        <taxon>Vertebrata</taxon>
        <taxon>Euteleostomi</taxon>
        <taxon>Amphibia</taxon>
        <taxon>Batrachia</taxon>
        <taxon>Anura</taxon>
        <taxon>Neobatrachia</taxon>
        <taxon>Hyloidea</taxon>
        <taxon>Leptodactylidae</taxon>
        <taxon>Leiuperinae</taxon>
        <taxon>Engystomops</taxon>
    </lineage>
</organism>
<feature type="non-terminal residue" evidence="1">
    <location>
        <position position="1"/>
    </location>
</feature>
<gene>
    <name evidence="1" type="ORF">GDO81_019567</name>
</gene>